<proteinExistence type="predicted"/>
<feature type="compositionally biased region" description="Pro residues" evidence="1">
    <location>
        <begin position="11"/>
        <end position="20"/>
    </location>
</feature>
<accession>W7TJK1</accession>
<name>W7TJK1_9STRA</name>
<evidence type="ECO:0000313" key="3">
    <source>
        <dbReference type="Proteomes" id="UP000019335"/>
    </source>
</evidence>
<feature type="compositionally biased region" description="Low complexity" evidence="1">
    <location>
        <begin position="1"/>
        <end position="10"/>
    </location>
</feature>
<dbReference type="Proteomes" id="UP000019335">
    <property type="component" value="Chromosome 16"/>
</dbReference>
<feature type="compositionally biased region" description="Low complexity" evidence="1">
    <location>
        <begin position="74"/>
        <end position="89"/>
    </location>
</feature>
<evidence type="ECO:0000313" key="2">
    <source>
        <dbReference type="EMBL" id="EWM23723.1"/>
    </source>
</evidence>
<evidence type="ECO:0000256" key="1">
    <source>
        <dbReference type="SAM" id="MobiDB-lite"/>
    </source>
</evidence>
<keyword evidence="3" id="KW-1185">Reference proteome</keyword>
<dbReference type="EMBL" id="AZIL01001536">
    <property type="protein sequence ID" value="EWM23723.1"/>
    <property type="molecule type" value="Genomic_DNA"/>
</dbReference>
<gene>
    <name evidence="2" type="ORF">Naga_100923g1</name>
</gene>
<reference evidence="2 3" key="1">
    <citation type="journal article" date="2014" name="Mol. Plant">
        <title>Chromosome Scale Genome Assembly and Transcriptome Profiling of Nannochloropsis gaditana in Nitrogen Depletion.</title>
        <authorList>
            <person name="Corteggiani Carpinelli E."/>
            <person name="Telatin A."/>
            <person name="Vitulo N."/>
            <person name="Forcato C."/>
            <person name="D'Angelo M."/>
            <person name="Schiavon R."/>
            <person name="Vezzi A."/>
            <person name="Giacometti G.M."/>
            <person name="Morosinotto T."/>
            <person name="Valle G."/>
        </authorList>
    </citation>
    <scope>NUCLEOTIDE SEQUENCE [LARGE SCALE GENOMIC DNA]</scope>
    <source>
        <strain evidence="2 3">B-31</strain>
    </source>
</reference>
<protein>
    <submittedName>
        <fullName evidence="2">Uncharacterized protein</fullName>
    </submittedName>
</protein>
<dbReference type="AlphaFoldDB" id="W7TJK1"/>
<feature type="non-terminal residue" evidence="2">
    <location>
        <position position="211"/>
    </location>
</feature>
<feature type="region of interest" description="Disordered" evidence="1">
    <location>
        <begin position="1"/>
        <end position="25"/>
    </location>
</feature>
<sequence>MPTPSFQSISSPPPPPPSSPPRLRNIFDPLPLHGQDIAAARMESVAASHEARRLWVGTSDGFLQAFTLDPATGSTTLTSSSPASSPTRANAKASPLSHLTPVSAWGLLLGLWEGNLTGFDLDSGTWSFSVEECLRQGVGLAVVEHAGRVCVWLASGSRGVAAKGEGRGSRLLLLAWEGGDAGRGRLQRHWEVDLGAWEEVPRFLRVCPGGG</sequence>
<organism evidence="2 3">
    <name type="scientific">Nannochloropsis gaditana</name>
    <dbReference type="NCBI Taxonomy" id="72520"/>
    <lineage>
        <taxon>Eukaryota</taxon>
        <taxon>Sar</taxon>
        <taxon>Stramenopiles</taxon>
        <taxon>Ochrophyta</taxon>
        <taxon>Eustigmatophyceae</taxon>
        <taxon>Eustigmatales</taxon>
        <taxon>Monodopsidaceae</taxon>
        <taxon>Nannochloropsis</taxon>
    </lineage>
</organism>
<feature type="region of interest" description="Disordered" evidence="1">
    <location>
        <begin position="74"/>
        <end position="93"/>
    </location>
</feature>
<comment type="caution">
    <text evidence="2">The sequence shown here is derived from an EMBL/GenBank/DDBJ whole genome shotgun (WGS) entry which is preliminary data.</text>
</comment>